<accession>A0A1B3ZAI2</accession>
<evidence type="ECO:0000256" key="1">
    <source>
        <dbReference type="ARBA" id="ARBA00022801"/>
    </source>
</evidence>
<dbReference type="SUPFAM" id="SSF53474">
    <property type="entry name" value="alpha/beta-Hydrolases"/>
    <property type="match status" value="1"/>
</dbReference>
<gene>
    <name evidence="4" type="ORF">AWL63_11065</name>
</gene>
<keyword evidence="2" id="KW-0732">Signal</keyword>
<dbReference type="EMBL" id="CP014168">
    <property type="protein sequence ID" value="AOH84427.1"/>
    <property type="molecule type" value="Genomic_DNA"/>
</dbReference>
<feature type="domain" description="Peptidase S9 prolyl oligopeptidase catalytic" evidence="3">
    <location>
        <begin position="441"/>
        <end position="643"/>
    </location>
</feature>
<feature type="chain" id="PRO_5008556308" evidence="2">
    <location>
        <begin position="25"/>
        <end position="646"/>
    </location>
</feature>
<dbReference type="InterPro" id="IPR001375">
    <property type="entry name" value="Peptidase_S9_cat"/>
</dbReference>
<protein>
    <submittedName>
        <fullName evidence="4">Peptidase</fullName>
    </submittedName>
</protein>
<evidence type="ECO:0000256" key="2">
    <source>
        <dbReference type="SAM" id="SignalP"/>
    </source>
</evidence>
<evidence type="ECO:0000313" key="5">
    <source>
        <dbReference type="Proteomes" id="UP000094256"/>
    </source>
</evidence>
<dbReference type="RefSeq" id="WP_069204984.1">
    <property type="nucleotide sequence ID" value="NZ_CP014168.1"/>
</dbReference>
<feature type="signal peptide" evidence="2">
    <location>
        <begin position="1"/>
        <end position="24"/>
    </location>
</feature>
<dbReference type="SUPFAM" id="SSF82171">
    <property type="entry name" value="DPP6 N-terminal domain-like"/>
    <property type="match status" value="1"/>
</dbReference>
<keyword evidence="5" id="KW-1185">Reference proteome</keyword>
<dbReference type="Pfam" id="PF00326">
    <property type="entry name" value="Peptidase_S9"/>
    <property type="match status" value="1"/>
</dbReference>
<dbReference type="AlphaFoldDB" id="A0A1B3ZAI2"/>
<keyword evidence="1" id="KW-0378">Hydrolase</keyword>
<proteinExistence type="predicted"/>
<evidence type="ECO:0000313" key="4">
    <source>
        <dbReference type="EMBL" id="AOH84427.1"/>
    </source>
</evidence>
<sequence>MRVLRAGAGSALLALGAITLSPVAAQTAPAPAPLIPLEAFATLPFIEAPRLSPDGTRIAARIAVHGKQRLAIIPLADKSKAASIDPAKQDLNDWQWVNDQWLVVRVGKSESVEGNDFYVTRAISVSADGKKLIPLVVDPLGQQADDILWTAHDGSPHVLIAMQRSIYADNDFWPEVRDFDVSTGRSKTVVHSTDTVMSWYADGAGVVRYGVGYTDQNRSYRALYRDQPTGSFHVIERAKGAGNSLDNYPALFLPDPGKALAIHDDADGFSTVYPLDLKTMTRGAPLYAVPGYDLDSLLTSDDRTQMIGARYTDTYQHTHWTDPVLAAIQADFDKALGNRRGEIVSWSSDRSQLLVKVASASIPGSYYLYAPKEGVLHLLAQINGQLAGKQLAPVKTITYKARDGLEIHAVLTLPAGRAAKDLPLILMPHGGPIARDDESWDWWAQFLANRGYAVLQPNYRGSSGYGTKFTDLGKGQWGLAMQDDLTDAVAWATHEGIADAKRVCIVGGSYGGYAALRAAQRDEGIYRCAVSFAGVSDMPGMIRYDGAFLNGGRTKDYFRERAPDLTAVSPANFAAEFSIPVLLMHGDDDRTVPVKQSRLMVSRLKAAGKTYRYVEQPGGDHHLSSEADRVQFLKELEAFLKQYNPA</sequence>
<name>A0A1B3ZAI2_9SPHN</name>
<dbReference type="KEGG" id="span:AWL63_11065"/>
<dbReference type="STRING" id="1560345.AWL63_11065"/>
<dbReference type="Gene3D" id="3.40.50.1820">
    <property type="entry name" value="alpha/beta hydrolase"/>
    <property type="match status" value="1"/>
</dbReference>
<dbReference type="Proteomes" id="UP000094256">
    <property type="component" value="Chromosome"/>
</dbReference>
<reference evidence="4 5" key="1">
    <citation type="submission" date="2016-01" db="EMBL/GenBank/DDBJ databases">
        <title>Complete genome and mega plasmid sequence of Sphingomonas panacis DCY99 elicits systemic resistance in rice to Xanthomonas oryzae.</title>
        <authorList>
            <person name="Kim Y.J."/>
            <person name="Yang D.C."/>
            <person name="Sing P."/>
        </authorList>
    </citation>
    <scope>NUCLEOTIDE SEQUENCE [LARGE SCALE GENOMIC DNA]</scope>
    <source>
        <strain evidence="4 5">DCY99</strain>
    </source>
</reference>
<evidence type="ECO:0000259" key="3">
    <source>
        <dbReference type="Pfam" id="PF00326"/>
    </source>
</evidence>
<dbReference type="GO" id="GO:0004252">
    <property type="term" value="F:serine-type endopeptidase activity"/>
    <property type="evidence" value="ECO:0007669"/>
    <property type="project" value="TreeGrafter"/>
</dbReference>
<dbReference type="InterPro" id="IPR029058">
    <property type="entry name" value="AB_hydrolase_fold"/>
</dbReference>
<dbReference type="PANTHER" id="PTHR42776:SF27">
    <property type="entry name" value="DIPEPTIDYL PEPTIDASE FAMILY MEMBER 6"/>
    <property type="match status" value="1"/>
</dbReference>
<dbReference type="PANTHER" id="PTHR42776">
    <property type="entry name" value="SERINE PEPTIDASE S9 FAMILY MEMBER"/>
    <property type="match status" value="1"/>
</dbReference>
<dbReference type="OrthoDB" id="128799at2"/>
<organism evidence="4 5">
    <name type="scientific">Sphingomonas panacis</name>
    <dbReference type="NCBI Taxonomy" id="1560345"/>
    <lineage>
        <taxon>Bacteria</taxon>
        <taxon>Pseudomonadati</taxon>
        <taxon>Pseudomonadota</taxon>
        <taxon>Alphaproteobacteria</taxon>
        <taxon>Sphingomonadales</taxon>
        <taxon>Sphingomonadaceae</taxon>
        <taxon>Sphingomonas</taxon>
    </lineage>
</organism>
<dbReference type="GO" id="GO:0006508">
    <property type="term" value="P:proteolysis"/>
    <property type="evidence" value="ECO:0007669"/>
    <property type="project" value="InterPro"/>
</dbReference>